<evidence type="ECO:0000313" key="3">
    <source>
        <dbReference type="Proteomes" id="UP001233172"/>
    </source>
</evidence>
<keyword evidence="1" id="KW-0732">Signal</keyword>
<reference evidence="2" key="1">
    <citation type="journal article" date="2023" name="PLoS Negl. Trop. Dis.">
        <title>A genome sequence for Biomphalaria pfeifferi, the major vector snail for the human-infecting parasite Schistosoma mansoni.</title>
        <authorList>
            <person name="Bu L."/>
            <person name="Lu L."/>
            <person name="Laidemitt M.R."/>
            <person name="Zhang S.M."/>
            <person name="Mutuku M."/>
            <person name="Mkoji G."/>
            <person name="Steinauer M."/>
            <person name="Loker E.S."/>
        </authorList>
    </citation>
    <scope>NUCLEOTIDE SEQUENCE</scope>
    <source>
        <strain evidence="2">KasaAsao</strain>
    </source>
</reference>
<keyword evidence="3" id="KW-1185">Reference proteome</keyword>
<evidence type="ECO:0000313" key="2">
    <source>
        <dbReference type="EMBL" id="KAK0055472.1"/>
    </source>
</evidence>
<feature type="chain" id="PRO_5042063319" evidence="1">
    <location>
        <begin position="27"/>
        <end position="129"/>
    </location>
</feature>
<dbReference type="AlphaFoldDB" id="A0AAD8F8E1"/>
<accession>A0AAD8F8E1</accession>
<proteinExistence type="predicted"/>
<name>A0AAD8F8E1_BIOPF</name>
<gene>
    <name evidence="2" type="ORF">Bpfe_014983</name>
</gene>
<dbReference type="EMBL" id="JASAOG010000069">
    <property type="protein sequence ID" value="KAK0055472.1"/>
    <property type="molecule type" value="Genomic_DNA"/>
</dbReference>
<feature type="signal peptide" evidence="1">
    <location>
        <begin position="1"/>
        <end position="26"/>
    </location>
</feature>
<evidence type="ECO:0000256" key="1">
    <source>
        <dbReference type="SAM" id="SignalP"/>
    </source>
</evidence>
<feature type="non-terminal residue" evidence="2">
    <location>
        <position position="1"/>
    </location>
</feature>
<organism evidence="2 3">
    <name type="scientific">Biomphalaria pfeifferi</name>
    <name type="common">Bloodfluke planorb</name>
    <name type="synonym">Freshwater snail</name>
    <dbReference type="NCBI Taxonomy" id="112525"/>
    <lineage>
        <taxon>Eukaryota</taxon>
        <taxon>Metazoa</taxon>
        <taxon>Spiralia</taxon>
        <taxon>Lophotrochozoa</taxon>
        <taxon>Mollusca</taxon>
        <taxon>Gastropoda</taxon>
        <taxon>Heterobranchia</taxon>
        <taxon>Euthyneura</taxon>
        <taxon>Panpulmonata</taxon>
        <taxon>Hygrophila</taxon>
        <taxon>Lymnaeoidea</taxon>
        <taxon>Planorbidae</taxon>
        <taxon>Biomphalaria</taxon>
    </lineage>
</organism>
<reference evidence="2" key="2">
    <citation type="submission" date="2023-04" db="EMBL/GenBank/DDBJ databases">
        <authorList>
            <person name="Bu L."/>
            <person name="Lu L."/>
            <person name="Laidemitt M.R."/>
            <person name="Zhang S.M."/>
            <person name="Mutuku M."/>
            <person name="Mkoji G."/>
            <person name="Steinauer M."/>
            <person name="Loker E.S."/>
        </authorList>
    </citation>
    <scope>NUCLEOTIDE SEQUENCE</scope>
    <source>
        <strain evidence="2">KasaAsao</strain>
        <tissue evidence="2">Whole Snail</tissue>
    </source>
</reference>
<comment type="caution">
    <text evidence="2">The sequence shown here is derived from an EMBL/GenBank/DDBJ whole genome shotgun (WGS) entry which is preliminary data.</text>
</comment>
<dbReference type="Proteomes" id="UP001233172">
    <property type="component" value="Unassembled WGS sequence"/>
</dbReference>
<protein>
    <submittedName>
        <fullName evidence="2">Uncharacterized protein</fullName>
    </submittedName>
</protein>
<sequence>SSTTMLRFVLFFVVLVTTQMVSEVESIVGGSLSRRFPSKDPDNVESHSNSMISKVSFKLNNTLSANKTVEDTELSGDSKYQDLDLETKYKSKELPLDQFLPNTTEAYIPANKGVVGSEGQDIPNNKDKK</sequence>